<dbReference type="Gene3D" id="3.30.70.100">
    <property type="match status" value="1"/>
</dbReference>
<feature type="domain" description="EthD" evidence="1">
    <location>
        <begin position="64"/>
        <end position="135"/>
    </location>
</feature>
<organism evidence="2 3">
    <name type="scientific">Archangium gephyra</name>
    <dbReference type="NCBI Taxonomy" id="48"/>
    <lineage>
        <taxon>Bacteria</taxon>
        <taxon>Pseudomonadati</taxon>
        <taxon>Myxococcota</taxon>
        <taxon>Myxococcia</taxon>
        <taxon>Myxococcales</taxon>
        <taxon>Cystobacterineae</taxon>
        <taxon>Archangiaceae</taxon>
        <taxon>Archangium</taxon>
    </lineage>
</organism>
<evidence type="ECO:0000313" key="2">
    <source>
        <dbReference type="EMBL" id="PZR01706.1"/>
    </source>
</evidence>
<dbReference type="GO" id="GO:0016491">
    <property type="term" value="F:oxidoreductase activity"/>
    <property type="evidence" value="ECO:0007669"/>
    <property type="project" value="InterPro"/>
</dbReference>
<proteinExistence type="predicted"/>
<dbReference type="EMBL" id="QFQP01000260">
    <property type="protein sequence ID" value="PZR01706.1"/>
    <property type="molecule type" value="Genomic_DNA"/>
</dbReference>
<name>A0A2W5SQI9_9BACT</name>
<accession>A0A2W5SQI9</accession>
<gene>
    <name evidence="2" type="ORF">DI536_37520</name>
</gene>
<dbReference type="Pfam" id="PF07110">
    <property type="entry name" value="EthD"/>
    <property type="match status" value="1"/>
</dbReference>
<evidence type="ECO:0000259" key="1">
    <source>
        <dbReference type="Pfam" id="PF07110"/>
    </source>
</evidence>
<dbReference type="InterPro" id="IPR011008">
    <property type="entry name" value="Dimeric_a/b-barrel"/>
</dbReference>
<feature type="non-terminal residue" evidence="2">
    <location>
        <position position="1"/>
    </location>
</feature>
<dbReference type="SUPFAM" id="SSF54909">
    <property type="entry name" value="Dimeric alpha+beta barrel"/>
    <property type="match status" value="1"/>
</dbReference>
<dbReference type="InterPro" id="IPR009799">
    <property type="entry name" value="EthD_dom"/>
</dbReference>
<protein>
    <recommendedName>
        <fullName evidence="1">EthD domain-containing protein</fullName>
    </recommendedName>
</protein>
<comment type="caution">
    <text evidence="2">The sequence shown here is derived from an EMBL/GenBank/DDBJ whole genome shotgun (WGS) entry which is preliminary data.</text>
</comment>
<dbReference type="Proteomes" id="UP000249061">
    <property type="component" value="Unassembled WGS sequence"/>
</dbReference>
<evidence type="ECO:0000313" key="3">
    <source>
        <dbReference type="Proteomes" id="UP000249061"/>
    </source>
</evidence>
<sequence length="161" mass="17407">RFAHVAAQAEARAGAQWNAFAAALDDSGERVCAFDAFSNVPVASVRGAGDGGFRRWMLLRRAAASPQAFRDAWFGRHADLVKQLPRVDGYVQHLVTARFGNNGEPVGYDGLRVDGIAELCFADESAMRESYASDARLPLRDDGRELLAGNVTLLVQGLRAS</sequence>
<dbReference type="AlphaFoldDB" id="A0A2W5SQI9"/>
<reference evidence="2 3" key="1">
    <citation type="submission" date="2017-08" db="EMBL/GenBank/DDBJ databases">
        <title>Infants hospitalized years apart are colonized by the same room-sourced microbial strains.</title>
        <authorList>
            <person name="Brooks B."/>
            <person name="Olm M.R."/>
            <person name="Firek B.A."/>
            <person name="Baker R."/>
            <person name="Thomas B.C."/>
            <person name="Morowitz M.J."/>
            <person name="Banfield J.F."/>
        </authorList>
    </citation>
    <scope>NUCLEOTIDE SEQUENCE [LARGE SCALE GENOMIC DNA]</scope>
    <source>
        <strain evidence="2">S2_003_000_R2_14</strain>
    </source>
</reference>